<evidence type="ECO:0000313" key="3">
    <source>
        <dbReference type="Proteomes" id="UP001321760"/>
    </source>
</evidence>
<reference evidence="2" key="2">
    <citation type="submission" date="2023-05" db="EMBL/GenBank/DDBJ databases">
        <authorList>
            <consortium name="Lawrence Berkeley National Laboratory"/>
            <person name="Steindorff A."/>
            <person name="Hensen N."/>
            <person name="Bonometti L."/>
            <person name="Westerberg I."/>
            <person name="Brannstrom I.O."/>
            <person name="Guillou S."/>
            <person name="Cros-Aarteil S."/>
            <person name="Calhoun S."/>
            <person name="Haridas S."/>
            <person name="Kuo A."/>
            <person name="Mondo S."/>
            <person name="Pangilinan J."/>
            <person name="Riley R."/>
            <person name="Labutti K."/>
            <person name="Andreopoulos B."/>
            <person name="Lipzen A."/>
            <person name="Chen C."/>
            <person name="Yanf M."/>
            <person name="Daum C."/>
            <person name="Ng V."/>
            <person name="Clum A."/>
            <person name="Ohm R."/>
            <person name="Martin F."/>
            <person name="Silar P."/>
            <person name="Natvig D."/>
            <person name="Lalanne C."/>
            <person name="Gautier V."/>
            <person name="Ament-Velasquez S.L."/>
            <person name="Kruys A."/>
            <person name="Hutchinson M.I."/>
            <person name="Powell A.J."/>
            <person name="Barry K."/>
            <person name="Miller A.N."/>
            <person name="Grigoriev I.V."/>
            <person name="Debuchy R."/>
            <person name="Gladieux P."/>
            <person name="Thoren M.H."/>
            <person name="Johannesson H."/>
        </authorList>
    </citation>
    <scope>NUCLEOTIDE SEQUENCE</scope>
    <source>
        <strain evidence="2">PSN243</strain>
    </source>
</reference>
<dbReference type="AlphaFoldDB" id="A0AAV9FYR6"/>
<proteinExistence type="predicted"/>
<keyword evidence="1" id="KW-0732">Signal</keyword>
<keyword evidence="3" id="KW-1185">Reference proteome</keyword>
<protein>
    <submittedName>
        <fullName evidence="2">Uncharacterized protein</fullName>
    </submittedName>
</protein>
<feature type="chain" id="PRO_5043731813" evidence="1">
    <location>
        <begin position="23"/>
        <end position="72"/>
    </location>
</feature>
<evidence type="ECO:0000256" key="1">
    <source>
        <dbReference type="SAM" id="SignalP"/>
    </source>
</evidence>
<name>A0AAV9FYR6_9PEZI</name>
<dbReference type="Proteomes" id="UP001321760">
    <property type="component" value="Unassembled WGS sequence"/>
</dbReference>
<accession>A0AAV9FYR6</accession>
<feature type="signal peptide" evidence="1">
    <location>
        <begin position="1"/>
        <end position="22"/>
    </location>
</feature>
<evidence type="ECO:0000313" key="2">
    <source>
        <dbReference type="EMBL" id="KAK4441929.1"/>
    </source>
</evidence>
<dbReference type="EMBL" id="MU866045">
    <property type="protein sequence ID" value="KAK4441929.1"/>
    <property type="molecule type" value="Genomic_DNA"/>
</dbReference>
<comment type="caution">
    <text evidence="2">The sequence shown here is derived from an EMBL/GenBank/DDBJ whole genome shotgun (WGS) entry which is preliminary data.</text>
</comment>
<sequence length="72" mass="7988">MHPLTLMYTTVVLAACSLAVAGAEHRVTFDKLGDLDIIDESKWADEPIPAEHDPEVARLLAIYNAPEGWDHF</sequence>
<organism evidence="2 3">
    <name type="scientific">Podospora aff. communis PSN243</name>
    <dbReference type="NCBI Taxonomy" id="3040156"/>
    <lineage>
        <taxon>Eukaryota</taxon>
        <taxon>Fungi</taxon>
        <taxon>Dikarya</taxon>
        <taxon>Ascomycota</taxon>
        <taxon>Pezizomycotina</taxon>
        <taxon>Sordariomycetes</taxon>
        <taxon>Sordariomycetidae</taxon>
        <taxon>Sordariales</taxon>
        <taxon>Podosporaceae</taxon>
        <taxon>Podospora</taxon>
    </lineage>
</organism>
<gene>
    <name evidence="2" type="ORF">QBC34DRAFT_457360</name>
</gene>
<reference evidence="2" key="1">
    <citation type="journal article" date="2023" name="Mol. Phylogenet. Evol.">
        <title>Genome-scale phylogeny and comparative genomics of the fungal order Sordariales.</title>
        <authorList>
            <person name="Hensen N."/>
            <person name="Bonometti L."/>
            <person name="Westerberg I."/>
            <person name="Brannstrom I.O."/>
            <person name="Guillou S."/>
            <person name="Cros-Aarteil S."/>
            <person name="Calhoun S."/>
            <person name="Haridas S."/>
            <person name="Kuo A."/>
            <person name="Mondo S."/>
            <person name="Pangilinan J."/>
            <person name="Riley R."/>
            <person name="LaButti K."/>
            <person name="Andreopoulos B."/>
            <person name="Lipzen A."/>
            <person name="Chen C."/>
            <person name="Yan M."/>
            <person name="Daum C."/>
            <person name="Ng V."/>
            <person name="Clum A."/>
            <person name="Steindorff A."/>
            <person name="Ohm R.A."/>
            <person name="Martin F."/>
            <person name="Silar P."/>
            <person name="Natvig D.O."/>
            <person name="Lalanne C."/>
            <person name="Gautier V."/>
            <person name="Ament-Velasquez S.L."/>
            <person name="Kruys A."/>
            <person name="Hutchinson M.I."/>
            <person name="Powell A.J."/>
            <person name="Barry K."/>
            <person name="Miller A.N."/>
            <person name="Grigoriev I.V."/>
            <person name="Debuchy R."/>
            <person name="Gladieux P."/>
            <person name="Hiltunen Thoren M."/>
            <person name="Johannesson H."/>
        </authorList>
    </citation>
    <scope>NUCLEOTIDE SEQUENCE</scope>
    <source>
        <strain evidence="2">PSN243</strain>
    </source>
</reference>